<sequence length="80" mass="9223">SLNDAESLYADSIYYLKNGYAPSHLDHTKKRALRLKAKQYQLINDILFRKNYDSVFLRCLEKTEAEKVLQELHDGPAGGH</sequence>
<dbReference type="EMBL" id="JAPQFC010000645">
    <property type="protein sequence ID" value="MCY6524913.1"/>
    <property type="molecule type" value="Genomic_DNA"/>
</dbReference>
<evidence type="ECO:0000313" key="1">
    <source>
        <dbReference type="EMBL" id="MCY6524913.1"/>
    </source>
</evidence>
<dbReference type="Proteomes" id="UP001077788">
    <property type="component" value="Unassembled WGS sequence"/>
</dbReference>
<name>A0A9Q4H8Q1_ACTPL</name>
<dbReference type="PANTHER" id="PTHR48475">
    <property type="entry name" value="RIBONUCLEASE H"/>
    <property type="match status" value="1"/>
</dbReference>
<proteinExistence type="predicted"/>
<feature type="non-terminal residue" evidence="1">
    <location>
        <position position="1"/>
    </location>
</feature>
<dbReference type="AlphaFoldDB" id="A0A9Q4H8Q1"/>
<organism evidence="1 2">
    <name type="scientific">Actinobacillus pleuropneumoniae</name>
    <name type="common">Haemophilus pleuropneumoniae</name>
    <dbReference type="NCBI Taxonomy" id="715"/>
    <lineage>
        <taxon>Bacteria</taxon>
        <taxon>Pseudomonadati</taxon>
        <taxon>Pseudomonadota</taxon>
        <taxon>Gammaproteobacteria</taxon>
        <taxon>Pasteurellales</taxon>
        <taxon>Pasteurellaceae</taxon>
        <taxon>Actinobacillus</taxon>
    </lineage>
</organism>
<reference evidence="1" key="2">
    <citation type="submission" date="2022-12" db="EMBL/GenBank/DDBJ databases">
        <authorList>
            <person name="Kardos G."/>
            <person name="Sarkozi R."/>
            <person name="Laczko L."/>
            <person name="Marton S."/>
            <person name="Makrai L."/>
            <person name="Banyai K."/>
            <person name="Fodor L."/>
        </authorList>
    </citation>
    <scope>NUCLEOTIDE SEQUENCE</scope>
    <source>
        <strain evidence="1">84/14</strain>
    </source>
</reference>
<evidence type="ECO:0000313" key="2">
    <source>
        <dbReference type="Proteomes" id="UP001077788"/>
    </source>
</evidence>
<dbReference type="RefSeq" id="WP_267992115.1">
    <property type="nucleotide sequence ID" value="NZ_JAPQFC010000645.1"/>
</dbReference>
<protein>
    <submittedName>
        <fullName evidence="1">Uncharacterized protein</fullName>
    </submittedName>
</protein>
<feature type="non-terminal residue" evidence="1">
    <location>
        <position position="80"/>
    </location>
</feature>
<accession>A0A9Q4H8Q1</accession>
<comment type="caution">
    <text evidence="1">The sequence shown here is derived from an EMBL/GenBank/DDBJ whole genome shotgun (WGS) entry which is preliminary data.</text>
</comment>
<dbReference type="PANTHER" id="PTHR48475:SF1">
    <property type="entry name" value="RNASE H TYPE-1 DOMAIN-CONTAINING PROTEIN"/>
    <property type="match status" value="1"/>
</dbReference>
<reference evidence="1" key="1">
    <citation type="journal article" date="2021" name="Vet Sci">
        <title>O-Serogroups and Pathovirotypes of Escherichia coli Isolated from Post-Weaning Piglets Showing Diarrhoea and/or Oedema in South Korea.</title>
        <authorList>
            <person name="Byun J.W."/>
            <person name="Moon B.Y."/>
            <person name="Do K.H."/>
            <person name="Lee K."/>
            <person name="Lee H.Y."/>
            <person name="Kim W.I."/>
            <person name="So B."/>
            <person name="Lee W.K."/>
        </authorList>
    </citation>
    <scope>NUCLEOTIDE SEQUENCE</scope>
    <source>
        <strain evidence="1">84/14</strain>
    </source>
</reference>
<gene>
    <name evidence="1" type="ORF">OYG11_11945</name>
</gene>